<dbReference type="AlphaFoldDB" id="A0A0A8ZBN4"/>
<evidence type="ECO:0000313" key="2">
    <source>
        <dbReference type="EMBL" id="JAD32287.1"/>
    </source>
</evidence>
<reference evidence="2" key="2">
    <citation type="journal article" date="2015" name="Data Brief">
        <title>Shoot transcriptome of the giant reed, Arundo donax.</title>
        <authorList>
            <person name="Barrero R.A."/>
            <person name="Guerrero F.D."/>
            <person name="Moolhuijzen P."/>
            <person name="Goolsby J.A."/>
            <person name="Tidwell J."/>
            <person name="Bellgard S.E."/>
            <person name="Bellgard M.I."/>
        </authorList>
    </citation>
    <scope>NUCLEOTIDE SEQUENCE</scope>
    <source>
        <tissue evidence="2">Shoot tissue taken approximately 20 cm above the soil surface</tissue>
    </source>
</reference>
<name>A0A0A8ZBN4_ARUDO</name>
<dbReference type="EMBL" id="GBRH01265608">
    <property type="protein sequence ID" value="JAD32287.1"/>
    <property type="molecule type" value="Transcribed_RNA"/>
</dbReference>
<proteinExistence type="predicted"/>
<feature type="region of interest" description="Disordered" evidence="1">
    <location>
        <begin position="1"/>
        <end position="24"/>
    </location>
</feature>
<organism evidence="2">
    <name type="scientific">Arundo donax</name>
    <name type="common">Giant reed</name>
    <name type="synonym">Donax arundinaceus</name>
    <dbReference type="NCBI Taxonomy" id="35708"/>
    <lineage>
        <taxon>Eukaryota</taxon>
        <taxon>Viridiplantae</taxon>
        <taxon>Streptophyta</taxon>
        <taxon>Embryophyta</taxon>
        <taxon>Tracheophyta</taxon>
        <taxon>Spermatophyta</taxon>
        <taxon>Magnoliopsida</taxon>
        <taxon>Liliopsida</taxon>
        <taxon>Poales</taxon>
        <taxon>Poaceae</taxon>
        <taxon>PACMAD clade</taxon>
        <taxon>Arundinoideae</taxon>
        <taxon>Arundineae</taxon>
        <taxon>Arundo</taxon>
    </lineage>
</organism>
<protein>
    <submittedName>
        <fullName evidence="2">Uncharacterized protein</fullName>
    </submittedName>
</protein>
<reference evidence="2" key="1">
    <citation type="submission" date="2014-09" db="EMBL/GenBank/DDBJ databases">
        <authorList>
            <person name="Magalhaes I.L.F."/>
            <person name="Oliveira U."/>
            <person name="Santos F.R."/>
            <person name="Vidigal T.H.D.A."/>
            <person name="Brescovit A.D."/>
            <person name="Santos A.J."/>
        </authorList>
    </citation>
    <scope>NUCLEOTIDE SEQUENCE</scope>
    <source>
        <tissue evidence="2">Shoot tissue taken approximately 20 cm above the soil surface</tissue>
    </source>
</reference>
<evidence type="ECO:0000256" key="1">
    <source>
        <dbReference type="SAM" id="MobiDB-lite"/>
    </source>
</evidence>
<sequence>MSCRTEPTAPEPTKPAGLNASPCT</sequence>
<accession>A0A0A8ZBN4</accession>